<dbReference type="PROSITE" id="PS00887">
    <property type="entry name" value="ILVD_EDD_2"/>
    <property type="match status" value="1"/>
</dbReference>
<dbReference type="EC" id="4.2.1.9" evidence="14 15"/>
<feature type="compositionally biased region" description="Basic and acidic residues" evidence="16">
    <location>
        <begin position="1"/>
        <end position="10"/>
    </location>
</feature>
<organism evidence="19 20">
    <name type="scientific">Paralimibaculum aggregatum</name>
    <dbReference type="NCBI Taxonomy" id="3036245"/>
    <lineage>
        <taxon>Bacteria</taxon>
        <taxon>Pseudomonadati</taxon>
        <taxon>Pseudomonadota</taxon>
        <taxon>Alphaproteobacteria</taxon>
        <taxon>Rhodobacterales</taxon>
        <taxon>Paracoccaceae</taxon>
        <taxon>Paralimibaculum</taxon>
    </lineage>
</organism>
<keyword evidence="4 15" id="KW-0001">2Fe-2S</keyword>
<dbReference type="PROSITE" id="PS00886">
    <property type="entry name" value="ILVD_EDD_1"/>
    <property type="match status" value="1"/>
</dbReference>
<comment type="pathway">
    <text evidence="13 15">Amino-acid biosynthesis; L-isoleucine biosynthesis; L-isoleucine from 2-oxobutanoate: step 3/4.</text>
</comment>
<feature type="binding site" evidence="15">
    <location>
        <position position="88"/>
    </location>
    <ligand>
        <name>Mg(2+)</name>
        <dbReference type="ChEBI" id="CHEBI:18420"/>
    </ligand>
</feature>
<comment type="similarity">
    <text evidence="2 15">Belongs to the IlvD/Edd family.</text>
</comment>
<dbReference type="Pfam" id="PF24877">
    <property type="entry name" value="ILV_EDD_C"/>
    <property type="match status" value="1"/>
</dbReference>
<dbReference type="PANTHER" id="PTHR21000">
    <property type="entry name" value="DIHYDROXY-ACID DEHYDRATASE DAD"/>
    <property type="match status" value="1"/>
</dbReference>
<keyword evidence="20" id="KW-1185">Reference proteome</keyword>
<dbReference type="RefSeq" id="WP_285672394.1">
    <property type="nucleotide sequence ID" value="NZ_BSYI01000021.1"/>
</dbReference>
<evidence type="ECO:0000256" key="8">
    <source>
        <dbReference type="ARBA" id="ARBA00023014"/>
    </source>
</evidence>
<evidence type="ECO:0000313" key="19">
    <source>
        <dbReference type="EMBL" id="GMG83603.1"/>
    </source>
</evidence>
<dbReference type="InterPro" id="IPR056740">
    <property type="entry name" value="ILV_EDD_C"/>
</dbReference>
<dbReference type="HAMAP" id="MF_00012">
    <property type="entry name" value="IlvD"/>
    <property type="match status" value="1"/>
</dbReference>
<feature type="binding site" evidence="15">
    <location>
        <position position="56"/>
    </location>
    <ligand>
        <name>[2Fe-2S] cluster</name>
        <dbReference type="ChEBI" id="CHEBI:190135"/>
    </ligand>
</feature>
<comment type="catalytic activity">
    <reaction evidence="15">
        <text>(2R,3R)-2,3-dihydroxy-3-methylpentanoate = (S)-3-methyl-2-oxopentanoate + H2O</text>
        <dbReference type="Rhea" id="RHEA:27694"/>
        <dbReference type="ChEBI" id="CHEBI:15377"/>
        <dbReference type="ChEBI" id="CHEBI:35146"/>
        <dbReference type="ChEBI" id="CHEBI:49258"/>
        <dbReference type="EC" id="4.2.1.9"/>
    </reaction>
</comment>
<dbReference type="PANTHER" id="PTHR21000:SF5">
    <property type="entry name" value="DIHYDROXY-ACID DEHYDRATASE, MITOCHONDRIAL"/>
    <property type="match status" value="1"/>
</dbReference>
<evidence type="ECO:0000256" key="4">
    <source>
        <dbReference type="ARBA" id="ARBA00022714"/>
    </source>
</evidence>
<feature type="region of interest" description="Disordered" evidence="16">
    <location>
        <begin position="1"/>
        <end position="20"/>
    </location>
</feature>
<feature type="domain" description="Dihydroxy-acid/6-phosphogluconate dehydratase C-terminal" evidence="18">
    <location>
        <begin position="380"/>
        <end position="569"/>
    </location>
</feature>
<dbReference type="Pfam" id="PF00920">
    <property type="entry name" value="ILVD_EDD_N"/>
    <property type="match status" value="1"/>
</dbReference>
<dbReference type="NCBIfam" id="NF002068">
    <property type="entry name" value="PRK00911.1"/>
    <property type="match status" value="1"/>
</dbReference>
<feature type="modified residue" description="N6-carboxylysine" evidence="15">
    <location>
        <position position="131"/>
    </location>
</feature>
<comment type="cofactor">
    <cofactor evidence="1 15">
        <name>Mg(2+)</name>
        <dbReference type="ChEBI" id="CHEBI:18420"/>
    </cofactor>
</comment>
<keyword evidence="3 15" id="KW-0028">Amino-acid biosynthesis</keyword>
<dbReference type="Gene3D" id="3.50.30.80">
    <property type="entry name" value="IlvD/EDD C-terminal domain-like"/>
    <property type="match status" value="1"/>
</dbReference>
<keyword evidence="7 15" id="KW-0408">Iron</keyword>
<comment type="subunit">
    <text evidence="15">Homodimer.</text>
</comment>
<comment type="cofactor">
    <cofactor evidence="15">
        <name>[2Fe-2S] cluster</name>
        <dbReference type="ChEBI" id="CHEBI:190135"/>
    </cofactor>
    <text evidence="15">Binds 1 [2Fe-2S] cluster per subunit. This cluster acts as a Lewis acid cofactor.</text>
</comment>
<evidence type="ECO:0000256" key="14">
    <source>
        <dbReference type="ARBA" id="ARBA00029490"/>
    </source>
</evidence>
<evidence type="ECO:0000256" key="9">
    <source>
        <dbReference type="ARBA" id="ARBA00023239"/>
    </source>
</evidence>
<evidence type="ECO:0000256" key="15">
    <source>
        <dbReference type="HAMAP-Rule" id="MF_00012"/>
    </source>
</evidence>
<name>A0ABQ6LQU4_9RHOB</name>
<sequence>MDAKTFDKSRLPSRHVTEGPARAPHRSYYYAMGLTDAEIHRPFVGVATCWNEAAPCNIALSRQAQAVKLGVKEAAGTPREFTTITVTDGIAMGHEGMRSSLVSREAIADTVELTMRGHAYDALVGLAGCDKSLPGMMMAMVRLNVPSVFLYGGSILPGRAPHGDSVPEDFRNRDLTVQDMFEAVGRNQAGSLSDEALAVLERVACPSAGACGGQFTANTMACVSEAIGLALMNSAGAPAPYESRDSFAEASGRAVMNLLARGIRARDVVTRKSLENAARVVACTGGSTNAGLHLPAIAHEAGIEFGLEDVCEIFKETPYFVDLKPGGRYVAKDLWEVGGIAVVMKELARGGYLHEDCVTADGRTLGESLADIAGEADGRIIHPVDKPLSATGGVVGLKGNLAPEGAIVKVAGLKKLKFEGPARVFESEEEAFAAVQARDYEAGEVLVIRNEGPRGGPGMREMLATTAAISGQGMGSKVALITDGRFSGATRGFCIGHVGPEAAAGGPIGLLQNGDIIQIDARKGTIKVKLTAKELKARAKDWPGPRETQYGAGALWKYAQLVGRTCDGAVTHPGQAGERHVYADI</sequence>
<feature type="binding site" evidence="15">
    <location>
        <position position="130"/>
    </location>
    <ligand>
        <name>Mg(2+)</name>
        <dbReference type="ChEBI" id="CHEBI:18420"/>
    </ligand>
</feature>
<dbReference type="InterPro" id="IPR020558">
    <property type="entry name" value="DiOHA_6PGluconate_deHydtase_CS"/>
</dbReference>
<dbReference type="SUPFAM" id="SSF52016">
    <property type="entry name" value="LeuD/IlvD-like"/>
    <property type="match status" value="1"/>
</dbReference>
<dbReference type="Proteomes" id="UP001239909">
    <property type="component" value="Unassembled WGS sequence"/>
</dbReference>
<dbReference type="SUPFAM" id="SSF143975">
    <property type="entry name" value="IlvD/EDD N-terminal domain-like"/>
    <property type="match status" value="1"/>
</dbReference>
<comment type="caution">
    <text evidence="15">Lacks conserved residue(s) required for the propagation of feature annotation.</text>
</comment>
<feature type="binding site" evidence="15">
    <location>
        <position position="461"/>
    </location>
    <ligand>
        <name>Mg(2+)</name>
        <dbReference type="ChEBI" id="CHEBI:18420"/>
    </ligand>
</feature>
<evidence type="ECO:0000256" key="13">
    <source>
        <dbReference type="ARBA" id="ARBA00029437"/>
    </source>
</evidence>
<dbReference type="InterPro" id="IPR042096">
    <property type="entry name" value="Dihydro-acid_dehy_C"/>
</dbReference>
<evidence type="ECO:0000259" key="17">
    <source>
        <dbReference type="Pfam" id="PF00920"/>
    </source>
</evidence>
<evidence type="ECO:0000256" key="6">
    <source>
        <dbReference type="ARBA" id="ARBA00022842"/>
    </source>
</evidence>
<comment type="pathway">
    <text evidence="12 15">Amino-acid biosynthesis; L-valine biosynthesis; L-valine from pyruvate: step 3/4.</text>
</comment>
<dbReference type="InterPro" id="IPR000581">
    <property type="entry name" value="ILV_EDD_N"/>
</dbReference>
<dbReference type="InterPro" id="IPR050165">
    <property type="entry name" value="DHAD_IlvD/Edd"/>
</dbReference>
<evidence type="ECO:0000259" key="18">
    <source>
        <dbReference type="Pfam" id="PF24877"/>
    </source>
</evidence>
<evidence type="ECO:0000256" key="10">
    <source>
        <dbReference type="ARBA" id="ARBA00023304"/>
    </source>
</evidence>
<keyword evidence="9 15" id="KW-0456">Lyase</keyword>
<evidence type="ECO:0000256" key="1">
    <source>
        <dbReference type="ARBA" id="ARBA00001946"/>
    </source>
</evidence>
<feature type="domain" description="Dihydroxy-acid/6-phosphogluconate dehydratase N-terminal" evidence="17">
    <location>
        <begin position="41"/>
        <end position="367"/>
    </location>
</feature>
<reference evidence="19 20" key="1">
    <citation type="submission" date="2023-04" db="EMBL/GenBank/DDBJ databases">
        <title>Marinoamorphus aggregata gen. nov., sp. Nov., isolate from tissue of brittle star Ophioplocus japonicus.</title>
        <authorList>
            <person name="Kawano K."/>
            <person name="Sawayama S."/>
            <person name="Nakagawa S."/>
        </authorList>
    </citation>
    <scope>NUCLEOTIDE SEQUENCE [LARGE SCALE GENOMIC DNA]</scope>
    <source>
        <strain evidence="19 20">NKW23</strain>
    </source>
</reference>
<dbReference type="InterPro" id="IPR037237">
    <property type="entry name" value="IlvD/EDD_N"/>
</dbReference>
<evidence type="ECO:0000256" key="2">
    <source>
        <dbReference type="ARBA" id="ARBA00006486"/>
    </source>
</evidence>
<dbReference type="EMBL" id="BSYI01000021">
    <property type="protein sequence ID" value="GMG83603.1"/>
    <property type="molecule type" value="Genomic_DNA"/>
</dbReference>
<comment type="caution">
    <text evidence="19">The sequence shown here is derived from an EMBL/GenBank/DDBJ whole genome shotgun (WGS) entry which is preliminary data.</text>
</comment>
<accession>A0ABQ6LQU4</accession>
<comment type="catalytic activity">
    <reaction evidence="11">
        <text>(2R)-2,3-dihydroxy-3-methylbutanoate = 3-methyl-2-oxobutanoate + H2O</text>
        <dbReference type="Rhea" id="RHEA:24809"/>
        <dbReference type="ChEBI" id="CHEBI:11851"/>
        <dbReference type="ChEBI" id="CHEBI:15377"/>
        <dbReference type="ChEBI" id="CHEBI:49072"/>
        <dbReference type="EC" id="4.2.1.9"/>
    </reaction>
    <physiologicalReaction direction="left-to-right" evidence="11">
        <dbReference type="Rhea" id="RHEA:24810"/>
    </physiologicalReaction>
</comment>
<proteinExistence type="inferred from homology"/>
<evidence type="ECO:0000256" key="5">
    <source>
        <dbReference type="ARBA" id="ARBA00022723"/>
    </source>
</evidence>
<evidence type="ECO:0000256" key="11">
    <source>
        <dbReference type="ARBA" id="ARBA00029304"/>
    </source>
</evidence>
<comment type="function">
    <text evidence="15">Functions in the biosynthesis of branched-chain amino acids. Catalyzes the dehydration of (2R,3R)-2,3-dihydroxy-3-methylpentanoate (2,3-dihydroxy-3-methylvalerate) into 2-oxo-3-methylpentanoate (2-oxo-3-methylvalerate) and of (2R)-2,3-dihydroxy-3-methylbutanoate (2,3-dihydroxyisovalerate) into 2-oxo-3-methylbutanoate (2-oxoisovalerate), the penultimate precursor to L-isoleucine and L-valine, respectively.</text>
</comment>
<keyword evidence="8 15" id="KW-0411">Iron-sulfur</keyword>
<feature type="binding site" description="via carbamate group" evidence="15">
    <location>
        <position position="131"/>
    </location>
    <ligand>
        <name>Mg(2+)</name>
        <dbReference type="ChEBI" id="CHEBI:18420"/>
    </ligand>
</feature>
<feature type="active site" description="Proton acceptor" evidence="15">
    <location>
        <position position="487"/>
    </location>
</feature>
<evidence type="ECO:0000313" key="20">
    <source>
        <dbReference type="Proteomes" id="UP001239909"/>
    </source>
</evidence>
<keyword evidence="5 15" id="KW-0479">Metal-binding</keyword>
<evidence type="ECO:0000256" key="12">
    <source>
        <dbReference type="ARBA" id="ARBA00029436"/>
    </source>
</evidence>
<dbReference type="NCBIfam" id="TIGR00110">
    <property type="entry name" value="ilvD"/>
    <property type="match status" value="1"/>
</dbReference>
<protein>
    <recommendedName>
        <fullName evidence="14 15">Dihydroxy-acid dehydratase</fullName>
        <shortName evidence="15">DAD</shortName>
        <ecNumber evidence="14 15">4.2.1.9</ecNumber>
    </recommendedName>
</protein>
<dbReference type="InterPro" id="IPR004404">
    <property type="entry name" value="DihydroxyA_deHydtase"/>
</dbReference>
<keyword evidence="6 15" id="KW-0460">Magnesium</keyword>
<evidence type="ECO:0000256" key="7">
    <source>
        <dbReference type="ARBA" id="ARBA00023004"/>
    </source>
</evidence>
<gene>
    <name evidence="15 19" type="primary">ilvD</name>
    <name evidence="19" type="ORF">LNKW23_28160</name>
</gene>
<keyword evidence="10 15" id="KW-0100">Branched-chain amino acid biosynthesis</keyword>
<evidence type="ECO:0000256" key="16">
    <source>
        <dbReference type="SAM" id="MobiDB-lite"/>
    </source>
</evidence>
<evidence type="ECO:0000256" key="3">
    <source>
        <dbReference type="ARBA" id="ARBA00022605"/>
    </source>
</evidence>